<dbReference type="PROSITE" id="PS51503">
    <property type="entry name" value="HIG1"/>
    <property type="match status" value="1"/>
</dbReference>
<dbReference type="OrthoDB" id="6604018at2759"/>
<keyword evidence="8 10" id="KW-0472">Membrane</keyword>
<protein>
    <submittedName>
        <fullName evidence="12">Altered inheritance of mitochondria protein 31, mitochondrial</fullName>
    </submittedName>
</protein>
<comment type="function">
    <text evidence="1">Cytochrome c oxidase subunit which plays a role in assembly of respiratory supercomplexes.</text>
</comment>
<feature type="region of interest" description="Disordered" evidence="9">
    <location>
        <begin position="131"/>
        <end position="181"/>
    </location>
</feature>
<dbReference type="InterPro" id="IPR050355">
    <property type="entry name" value="RCF1"/>
</dbReference>
<evidence type="ECO:0000256" key="4">
    <source>
        <dbReference type="ARBA" id="ARBA00011565"/>
    </source>
</evidence>
<evidence type="ECO:0000256" key="6">
    <source>
        <dbReference type="ARBA" id="ARBA00022989"/>
    </source>
</evidence>
<feature type="transmembrane region" description="Helical" evidence="10">
    <location>
        <begin position="36"/>
        <end position="55"/>
    </location>
</feature>
<dbReference type="InterPro" id="IPR007667">
    <property type="entry name" value="Hypoxia_induced_domain"/>
</dbReference>
<evidence type="ECO:0000313" key="12">
    <source>
        <dbReference type="EMBL" id="KAF2103496.1"/>
    </source>
</evidence>
<keyword evidence="6 10" id="KW-1133">Transmembrane helix</keyword>
<sequence length="181" mass="20628">MTSPASQPPSSFDDNEGFYNESRPTKLLRRIREEPLIPLGCILTCWALLGATRAIRSGNHNEANRMFRRRIYAQGFTVIAMVLGSVYWQADREKRKELEGIMSETKKKEKHEKWLRELEARDQEEKEMRARLFAGKAAQSGSQGSQGSQGQIRSVVEESEQETTPKPGILQSVKELVYGNR</sequence>
<feature type="domain" description="HIG1" evidence="11">
    <location>
        <begin position="8"/>
        <end position="99"/>
    </location>
</feature>
<evidence type="ECO:0000256" key="2">
    <source>
        <dbReference type="ARBA" id="ARBA00004325"/>
    </source>
</evidence>
<proteinExistence type="inferred from homology"/>
<reference evidence="12" key="1">
    <citation type="journal article" date="2020" name="Stud. Mycol.">
        <title>101 Dothideomycetes genomes: a test case for predicting lifestyles and emergence of pathogens.</title>
        <authorList>
            <person name="Haridas S."/>
            <person name="Albert R."/>
            <person name="Binder M."/>
            <person name="Bloem J."/>
            <person name="Labutti K."/>
            <person name="Salamov A."/>
            <person name="Andreopoulos B."/>
            <person name="Baker S."/>
            <person name="Barry K."/>
            <person name="Bills G."/>
            <person name="Bluhm B."/>
            <person name="Cannon C."/>
            <person name="Castanera R."/>
            <person name="Culley D."/>
            <person name="Daum C."/>
            <person name="Ezra D."/>
            <person name="Gonzalez J."/>
            <person name="Henrissat B."/>
            <person name="Kuo A."/>
            <person name="Liang C."/>
            <person name="Lipzen A."/>
            <person name="Lutzoni F."/>
            <person name="Magnuson J."/>
            <person name="Mondo S."/>
            <person name="Nolan M."/>
            <person name="Ohm R."/>
            <person name="Pangilinan J."/>
            <person name="Park H.-J."/>
            <person name="Ramirez L."/>
            <person name="Alfaro M."/>
            <person name="Sun H."/>
            <person name="Tritt A."/>
            <person name="Yoshinaga Y."/>
            <person name="Zwiers L.-H."/>
            <person name="Turgeon B."/>
            <person name="Goodwin S."/>
            <person name="Spatafora J."/>
            <person name="Crous P."/>
            <person name="Grigoriev I."/>
        </authorList>
    </citation>
    <scope>NUCLEOTIDE SEQUENCE</scope>
    <source>
        <strain evidence="12">CBS 133067</strain>
    </source>
</reference>
<dbReference type="GO" id="GO:0097250">
    <property type="term" value="P:mitochondrial respirasome assembly"/>
    <property type="evidence" value="ECO:0007669"/>
    <property type="project" value="TreeGrafter"/>
</dbReference>
<dbReference type="Gene3D" id="6.10.140.1320">
    <property type="match status" value="1"/>
</dbReference>
<feature type="compositionally biased region" description="Low complexity" evidence="9">
    <location>
        <begin position="139"/>
        <end position="151"/>
    </location>
</feature>
<dbReference type="Proteomes" id="UP000799772">
    <property type="component" value="Unassembled WGS sequence"/>
</dbReference>
<evidence type="ECO:0000256" key="1">
    <source>
        <dbReference type="ARBA" id="ARBA00002584"/>
    </source>
</evidence>
<dbReference type="GO" id="GO:0031966">
    <property type="term" value="C:mitochondrial membrane"/>
    <property type="evidence" value="ECO:0007669"/>
    <property type="project" value="UniProtKB-SubCell"/>
</dbReference>
<evidence type="ECO:0000256" key="10">
    <source>
        <dbReference type="SAM" id="Phobius"/>
    </source>
</evidence>
<name>A0A9P4MAA9_9PEZI</name>
<comment type="caution">
    <text evidence="12">The sequence shown here is derived from an EMBL/GenBank/DDBJ whole genome shotgun (WGS) entry which is preliminary data.</text>
</comment>
<organism evidence="12 13">
    <name type="scientific">Rhizodiscina lignyota</name>
    <dbReference type="NCBI Taxonomy" id="1504668"/>
    <lineage>
        <taxon>Eukaryota</taxon>
        <taxon>Fungi</taxon>
        <taxon>Dikarya</taxon>
        <taxon>Ascomycota</taxon>
        <taxon>Pezizomycotina</taxon>
        <taxon>Dothideomycetes</taxon>
        <taxon>Pleosporomycetidae</taxon>
        <taxon>Aulographales</taxon>
        <taxon>Rhizodiscinaceae</taxon>
        <taxon>Rhizodiscina</taxon>
    </lineage>
</organism>
<keyword evidence="13" id="KW-1185">Reference proteome</keyword>
<keyword evidence="5 10" id="KW-0812">Transmembrane</keyword>
<dbReference type="AlphaFoldDB" id="A0A9P4MAA9"/>
<evidence type="ECO:0000259" key="11">
    <source>
        <dbReference type="PROSITE" id="PS51503"/>
    </source>
</evidence>
<evidence type="ECO:0000256" key="3">
    <source>
        <dbReference type="ARBA" id="ARBA00009366"/>
    </source>
</evidence>
<evidence type="ECO:0000256" key="5">
    <source>
        <dbReference type="ARBA" id="ARBA00022692"/>
    </source>
</evidence>
<comment type="subcellular location">
    <subcellularLocation>
        <location evidence="2">Mitochondrion membrane</location>
    </subcellularLocation>
</comment>
<dbReference type="EMBL" id="ML978122">
    <property type="protein sequence ID" value="KAF2103496.1"/>
    <property type="molecule type" value="Genomic_DNA"/>
</dbReference>
<dbReference type="PANTHER" id="PTHR12297:SF3">
    <property type="entry name" value="HIG1 DOMAIN FAMILY MEMBER 1A"/>
    <property type="match status" value="1"/>
</dbReference>
<evidence type="ECO:0000313" key="13">
    <source>
        <dbReference type="Proteomes" id="UP000799772"/>
    </source>
</evidence>
<dbReference type="Pfam" id="PF04588">
    <property type="entry name" value="HIG_1_N"/>
    <property type="match status" value="1"/>
</dbReference>
<comment type="subunit">
    <text evidence="4">Associates with the respiratory chain complex III/complex IV supercomplex.</text>
</comment>
<evidence type="ECO:0000256" key="7">
    <source>
        <dbReference type="ARBA" id="ARBA00023128"/>
    </source>
</evidence>
<accession>A0A9P4MAA9</accession>
<comment type="similarity">
    <text evidence="3">Belongs to the RCF1 family.</text>
</comment>
<feature type="transmembrane region" description="Helical" evidence="10">
    <location>
        <begin position="71"/>
        <end position="88"/>
    </location>
</feature>
<evidence type="ECO:0000256" key="8">
    <source>
        <dbReference type="ARBA" id="ARBA00023136"/>
    </source>
</evidence>
<gene>
    <name evidence="12" type="ORF">NA57DRAFT_31598</name>
</gene>
<keyword evidence="7" id="KW-0496">Mitochondrion</keyword>
<evidence type="ECO:0000256" key="9">
    <source>
        <dbReference type="SAM" id="MobiDB-lite"/>
    </source>
</evidence>
<dbReference type="PANTHER" id="PTHR12297">
    <property type="entry name" value="HYPOXIA-INDUCBILE GENE 1 HIG1 -RELATED"/>
    <property type="match status" value="1"/>
</dbReference>